<evidence type="ECO:0000313" key="2">
    <source>
        <dbReference type="Proteomes" id="UP000006502"/>
    </source>
</evidence>
<sequence length="221" mass="24155">MNIGTKVLASSAVLLSAAGTATKVTYDLTVPNVDGKLVKVHIDGKAGEQINVWLPEKLDVEIPKNSKLKMRLGKHKSGSEDCIEVIYQAGEGGVFLLGSLENATYLGKMPICGNKKVWTVIGRDNKPKKLICGYQEVLDLGSFGSDNWNLLRCTEKRGEDSMEAEVKKIKINDKPDAVVCTRQRHTYKFTCQSERDFSIEYAVGSQPTGGYVSPAVRISAS</sequence>
<dbReference type="STRING" id="1212765.MHLP_04130"/>
<reference evidence="2" key="2">
    <citation type="submission" date="2012-07" db="EMBL/GenBank/DDBJ databases">
        <title>Complete genome sequence of 'Candidatus Mycoplasma haemolamae'.</title>
        <authorList>
            <person name="Guimaraes A.M.S."/>
            <person name="Toth B."/>
            <person name="Santos A.P."/>
            <person name="Nascimento N.C."/>
            <person name="Sojka J.E."/>
            <person name="Messick J.B."/>
        </authorList>
    </citation>
    <scope>NUCLEOTIDE SEQUENCE [LARGE SCALE GENOMIC DNA]</scope>
    <source>
        <strain evidence="2">Purdue</strain>
    </source>
</reference>
<name>I7CGL6_MYCHA</name>
<proteinExistence type="predicted"/>
<dbReference type="PATRIC" id="fig|1212765.3.peg.937"/>
<protein>
    <submittedName>
        <fullName evidence="1">Uncharacterized protein</fullName>
    </submittedName>
</protein>
<dbReference type="AlphaFoldDB" id="I7CGL6"/>
<accession>I7CGL6</accession>
<dbReference type="Proteomes" id="UP000006502">
    <property type="component" value="Chromosome"/>
</dbReference>
<keyword evidence="2" id="KW-1185">Reference proteome</keyword>
<dbReference type="KEGG" id="mhl:MHLP_04130"/>
<gene>
    <name evidence="1" type="ordered locus">MHLP_04130</name>
</gene>
<evidence type="ECO:0000313" key="1">
    <source>
        <dbReference type="EMBL" id="AFO52406.1"/>
    </source>
</evidence>
<reference evidence="1 2" key="1">
    <citation type="journal article" date="2012" name="J. Bacteriol.">
        <title>Genome Sequence of "Candidatus Mycoplasma haemolamae" Strain Purdue, a Red Blood Cell Pathogen of Alpacas (Vicugna pacos) and Llamas (Lama glama).</title>
        <authorList>
            <person name="Guimaraes A.M."/>
            <person name="Toth B."/>
            <person name="Santos A.P."/>
            <person name="do Nascimento N.C."/>
            <person name="Kritchevsky J.E."/>
            <person name="Messick J.B."/>
        </authorList>
    </citation>
    <scope>NUCLEOTIDE SEQUENCE [LARGE SCALE GENOMIC DNA]</scope>
    <source>
        <strain evidence="1 2">Purdue</strain>
    </source>
</reference>
<dbReference type="EMBL" id="CP003731">
    <property type="protein sequence ID" value="AFO52406.1"/>
    <property type="molecule type" value="Genomic_DNA"/>
</dbReference>
<dbReference type="HOGENOM" id="CLU_1249472_0_0_14"/>
<organism evidence="1 2">
    <name type="scientific">Mycoplasma haematolamae (strain Purdue)</name>
    <dbReference type="NCBI Taxonomy" id="1212765"/>
    <lineage>
        <taxon>Bacteria</taxon>
        <taxon>Bacillati</taxon>
        <taxon>Mycoplasmatota</taxon>
        <taxon>Mollicutes</taxon>
        <taxon>Mycoplasmataceae</taxon>
        <taxon>Mycoplasma</taxon>
    </lineage>
</organism>